<reference evidence="2 3" key="1">
    <citation type="submission" date="2018-11" db="EMBL/GenBank/DDBJ databases">
        <title>Whole genome sequence of Streptomyces paromomycinus NBRC 15454(T).</title>
        <authorList>
            <person name="Komaki H."/>
            <person name="Tamura T."/>
        </authorList>
    </citation>
    <scope>NUCLEOTIDE SEQUENCE [LARGE SCALE GENOMIC DNA]</scope>
    <source>
        <strain evidence="2 3">NBRC 15454</strain>
    </source>
</reference>
<comment type="caution">
    <text evidence="2">The sequence shown here is derived from an EMBL/GenBank/DDBJ whole genome shotgun (WGS) entry which is preliminary data.</text>
</comment>
<dbReference type="InterPro" id="IPR050141">
    <property type="entry name" value="GCL_type2/YbdK_subfam"/>
</dbReference>
<dbReference type="GO" id="GO:0016879">
    <property type="term" value="F:ligase activity, forming carbon-nitrogen bonds"/>
    <property type="evidence" value="ECO:0007669"/>
    <property type="project" value="TreeGrafter"/>
</dbReference>
<dbReference type="EMBL" id="BHZD01000001">
    <property type="protein sequence ID" value="GCD42272.1"/>
    <property type="molecule type" value="Genomic_DNA"/>
</dbReference>
<gene>
    <name evidence="2" type="ORF">GKJPGBOP_01931</name>
</gene>
<protein>
    <recommendedName>
        <fullName evidence="4">Glutamate--cysteine ligase</fullName>
    </recommendedName>
</protein>
<dbReference type="PANTHER" id="PTHR36510:SF3">
    <property type="entry name" value="CONSERVED PROTEIN"/>
    <property type="match status" value="1"/>
</dbReference>
<dbReference type="SUPFAM" id="SSF55931">
    <property type="entry name" value="Glutamine synthetase/guanido kinase"/>
    <property type="match status" value="1"/>
</dbReference>
<dbReference type="RefSeq" id="WP_170251672.1">
    <property type="nucleotide sequence ID" value="NZ_BHZD01000001.1"/>
</dbReference>
<dbReference type="AlphaFoldDB" id="A0A401VYZ1"/>
<name>A0A401VYZ1_STREY</name>
<sequence length="503" mass="54374">MGRPVGGVSFAEEDFFRFRSRLAQCLDVLPHVVGHRDFGVLPAMVGAELELSLVGADGRPAPVNTAVRAGLDDDRIALEVTRFNVEVNLTPVALAGYPFTALAREATLMLARITAVSLPQYGARAVPIGTLPTLRAADLTADALTPESRFHALEDAWARRRTAPFAVRVGDGAQGVVAADSVAVQGAACSWQVHLTVPPDRFCRTFNAAQMASGPALAAAGNSPLPFGRRAWQEARIPLYEHGFGDRQGPARHRVSRSRVGFGPAWLRGGPLAAFEDAVRNYDVLLPAPSDADSDSGAQAPYPPLEELRLHLSTVWPWNRPVYDPAGNLRIEFRALPSGPTPLDMAANTAFLIGLTYWLAAGERDVAQCLPFARAKANFYRAARDGLDCALWWPPCSRKTAAREHQAAGLVRQLLPLARAGLRLAGVAADEADTFLHLLDRRVATGRTGAWWQQQASEELRAQPGQTAGARELGALTGCYARLAEHSAPVHTWDLPTVLRWRP</sequence>
<dbReference type="InterPro" id="IPR014746">
    <property type="entry name" value="Gln_synth/guanido_kin_cat_dom"/>
</dbReference>
<evidence type="ECO:0000313" key="2">
    <source>
        <dbReference type="EMBL" id="GCD42272.1"/>
    </source>
</evidence>
<accession>A0A401VYZ1</accession>
<keyword evidence="3" id="KW-1185">Reference proteome</keyword>
<dbReference type="InterPro" id="IPR006336">
    <property type="entry name" value="GCS2"/>
</dbReference>
<evidence type="ECO:0008006" key="4">
    <source>
        <dbReference type="Google" id="ProtNLM"/>
    </source>
</evidence>
<proteinExistence type="predicted"/>
<organism evidence="2 3">
    <name type="scientific">Streptomyces paromomycinus</name>
    <name type="common">Streptomyces rimosus subsp. paromomycinus</name>
    <dbReference type="NCBI Taxonomy" id="92743"/>
    <lineage>
        <taxon>Bacteria</taxon>
        <taxon>Bacillati</taxon>
        <taxon>Actinomycetota</taxon>
        <taxon>Actinomycetes</taxon>
        <taxon>Kitasatosporales</taxon>
        <taxon>Streptomycetaceae</taxon>
        <taxon>Streptomyces</taxon>
    </lineage>
</organism>
<evidence type="ECO:0000313" key="3">
    <source>
        <dbReference type="Proteomes" id="UP000286746"/>
    </source>
</evidence>
<dbReference type="Gene3D" id="3.30.590.20">
    <property type="match status" value="1"/>
</dbReference>
<evidence type="ECO:0000256" key="1">
    <source>
        <dbReference type="ARBA" id="ARBA00048819"/>
    </source>
</evidence>
<dbReference type="PANTHER" id="PTHR36510">
    <property type="entry name" value="GLUTAMATE--CYSTEINE LIGASE 2-RELATED"/>
    <property type="match status" value="1"/>
</dbReference>
<comment type="catalytic activity">
    <reaction evidence="1">
        <text>L-cysteine + L-glutamate + ATP = gamma-L-glutamyl-L-cysteine + ADP + phosphate + H(+)</text>
        <dbReference type="Rhea" id="RHEA:13285"/>
        <dbReference type="ChEBI" id="CHEBI:15378"/>
        <dbReference type="ChEBI" id="CHEBI:29985"/>
        <dbReference type="ChEBI" id="CHEBI:30616"/>
        <dbReference type="ChEBI" id="CHEBI:35235"/>
        <dbReference type="ChEBI" id="CHEBI:43474"/>
        <dbReference type="ChEBI" id="CHEBI:58173"/>
        <dbReference type="ChEBI" id="CHEBI:456216"/>
        <dbReference type="EC" id="6.3.2.2"/>
    </reaction>
</comment>
<dbReference type="Pfam" id="PF04107">
    <property type="entry name" value="GCS2"/>
    <property type="match status" value="1"/>
</dbReference>
<dbReference type="Proteomes" id="UP000286746">
    <property type="component" value="Unassembled WGS sequence"/>
</dbReference>